<feature type="domain" description="FAD-binding PCMH-type" evidence="5">
    <location>
        <begin position="37"/>
        <end position="221"/>
    </location>
</feature>
<keyword evidence="2" id="KW-0285">Flavoprotein</keyword>
<dbReference type="AlphaFoldDB" id="A0A918QGF8"/>
<dbReference type="InterPro" id="IPR016170">
    <property type="entry name" value="Cytok_DH_C_sf"/>
</dbReference>
<comment type="similarity">
    <text evidence="1">Belongs to the FAD-binding oxidoreductase/transferase type 4 family.</text>
</comment>
<gene>
    <name evidence="6" type="ORF">GCM10010387_43160</name>
</gene>
<dbReference type="GO" id="GO:0008720">
    <property type="term" value="F:D-lactate dehydrogenase (NAD+) activity"/>
    <property type="evidence" value="ECO:0007669"/>
    <property type="project" value="TreeGrafter"/>
</dbReference>
<dbReference type="SUPFAM" id="SSF55103">
    <property type="entry name" value="FAD-linked oxidases, C-terminal domain"/>
    <property type="match status" value="1"/>
</dbReference>
<reference evidence="6" key="2">
    <citation type="submission" date="2020-09" db="EMBL/GenBank/DDBJ databases">
        <authorList>
            <person name="Sun Q."/>
            <person name="Ohkuma M."/>
        </authorList>
    </citation>
    <scope>NUCLEOTIDE SEQUENCE</scope>
    <source>
        <strain evidence="6">JCM 4988</strain>
    </source>
</reference>
<dbReference type="Gene3D" id="3.30.465.10">
    <property type="match status" value="1"/>
</dbReference>
<dbReference type="InterPro" id="IPR016164">
    <property type="entry name" value="FAD-linked_Oxase-like_C"/>
</dbReference>
<dbReference type="GO" id="GO:0004458">
    <property type="term" value="F:D-lactate dehydrogenase (cytochrome) activity"/>
    <property type="evidence" value="ECO:0007669"/>
    <property type="project" value="TreeGrafter"/>
</dbReference>
<dbReference type="InterPro" id="IPR016166">
    <property type="entry name" value="FAD-bd_PCMH"/>
</dbReference>
<proteinExistence type="inferred from homology"/>
<name>A0A918QGF8_9ACTN</name>
<dbReference type="PROSITE" id="PS51387">
    <property type="entry name" value="FAD_PCMH"/>
    <property type="match status" value="1"/>
</dbReference>
<dbReference type="Pfam" id="PF01565">
    <property type="entry name" value="FAD_binding_4"/>
    <property type="match status" value="1"/>
</dbReference>
<dbReference type="RefSeq" id="WP_190124804.1">
    <property type="nucleotide sequence ID" value="NZ_BMWG01000014.1"/>
</dbReference>
<evidence type="ECO:0000256" key="3">
    <source>
        <dbReference type="ARBA" id="ARBA00022827"/>
    </source>
</evidence>
<evidence type="ECO:0000256" key="2">
    <source>
        <dbReference type="ARBA" id="ARBA00022630"/>
    </source>
</evidence>
<keyword evidence="4" id="KW-0560">Oxidoreductase</keyword>
<accession>A0A918QGF8</accession>
<evidence type="ECO:0000256" key="4">
    <source>
        <dbReference type="ARBA" id="ARBA00023002"/>
    </source>
</evidence>
<dbReference type="SUPFAM" id="SSF56176">
    <property type="entry name" value="FAD-binding/transporter-associated domain-like"/>
    <property type="match status" value="1"/>
</dbReference>
<evidence type="ECO:0000259" key="5">
    <source>
        <dbReference type="PROSITE" id="PS51387"/>
    </source>
</evidence>
<dbReference type="Proteomes" id="UP000630936">
    <property type="component" value="Unassembled WGS sequence"/>
</dbReference>
<dbReference type="Gene3D" id="3.40.462.10">
    <property type="entry name" value="FAD-linked oxidases, C-terminal domain"/>
    <property type="match status" value="1"/>
</dbReference>
<organism evidence="6 7">
    <name type="scientific">Streptomyces inusitatus</name>
    <dbReference type="NCBI Taxonomy" id="68221"/>
    <lineage>
        <taxon>Bacteria</taxon>
        <taxon>Bacillati</taxon>
        <taxon>Actinomycetota</taxon>
        <taxon>Actinomycetes</taxon>
        <taxon>Kitasatosporales</taxon>
        <taxon>Streptomycetaceae</taxon>
        <taxon>Streptomyces</taxon>
    </lineage>
</organism>
<dbReference type="GO" id="GO:1903457">
    <property type="term" value="P:lactate catabolic process"/>
    <property type="evidence" value="ECO:0007669"/>
    <property type="project" value="TreeGrafter"/>
</dbReference>
<evidence type="ECO:0000313" key="6">
    <source>
        <dbReference type="EMBL" id="GGZ44156.1"/>
    </source>
</evidence>
<keyword evidence="3" id="KW-0274">FAD</keyword>
<dbReference type="InterPro" id="IPR036318">
    <property type="entry name" value="FAD-bd_PCMH-like_sf"/>
</dbReference>
<dbReference type="PANTHER" id="PTHR11748:SF111">
    <property type="entry name" value="D-LACTATE DEHYDROGENASE, MITOCHONDRIAL-RELATED"/>
    <property type="match status" value="1"/>
</dbReference>
<sequence>MPENALATALMESERAVGGDTARVVHPVPPEPNVSMFASRRVPAVIRPARADQVPGIVRAFAHEDTPPLHAVSTGRNWGLGSREAAGHDAVRVELDDLDSIRELDADHGWAVIEPGVTQRQLSRELQDTRRMLNVTASSGYSSVLGNALDRGVGLRRQRTEDLVGLEVVLPDGERIRVGWWPRRGVDTAVNPYGLGPSLLHLFTQSNYGIVTAGVIRLLPRPETQRVLRLGFEYDNVVAAVDELRRWQAQGLVHGVLKIYDTTSAASYGTSTAQGGYLAHISLGGTAGVVDALTDAVFELAEASKLFTGIARSDKEPPAADDVVARVVQHGYSGSVVHHEEMLRSAVGQHAPRVDDQGGGWLFFLPLVPFAGEHVAAALRILEKVSAETGIRAGATVNALDSDVIDLVVSLRFSRTDDESARAHAALDKLYELFTTAGYLPYRLDVDHGQWTDRLLDPGALALGRRLREAVDPHRVIAPGRYA</sequence>
<dbReference type="InterPro" id="IPR006094">
    <property type="entry name" value="Oxid_FAD_bind_N"/>
</dbReference>
<protein>
    <submittedName>
        <fullName evidence="6">4-cresol dehydrogenase</fullName>
    </submittedName>
</protein>
<reference evidence="6" key="1">
    <citation type="journal article" date="2014" name="Int. J. Syst. Evol. Microbiol.">
        <title>Complete genome sequence of Corynebacterium casei LMG S-19264T (=DSM 44701T), isolated from a smear-ripened cheese.</title>
        <authorList>
            <consortium name="US DOE Joint Genome Institute (JGI-PGF)"/>
            <person name="Walter F."/>
            <person name="Albersmeier A."/>
            <person name="Kalinowski J."/>
            <person name="Ruckert C."/>
        </authorList>
    </citation>
    <scope>NUCLEOTIDE SEQUENCE</scope>
    <source>
        <strain evidence="6">JCM 4988</strain>
    </source>
</reference>
<dbReference type="EMBL" id="BMWG01000014">
    <property type="protein sequence ID" value="GGZ44156.1"/>
    <property type="molecule type" value="Genomic_DNA"/>
</dbReference>
<dbReference type="InterPro" id="IPR016169">
    <property type="entry name" value="FAD-bd_PCMH_sub2"/>
</dbReference>
<dbReference type="Gene3D" id="3.30.43.10">
    <property type="entry name" value="Uridine Diphospho-n-acetylenolpyruvylglucosamine Reductase, domain 2"/>
    <property type="match status" value="1"/>
</dbReference>
<evidence type="ECO:0000313" key="7">
    <source>
        <dbReference type="Proteomes" id="UP000630936"/>
    </source>
</evidence>
<evidence type="ECO:0000256" key="1">
    <source>
        <dbReference type="ARBA" id="ARBA00008000"/>
    </source>
</evidence>
<dbReference type="GO" id="GO:0071949">
    <property type="term" value="F:FAD binding"/>
    <property type="evidence" value="ECO:0007669"/>
    <property type="project" value="InterPro"/>
</dbReference>
<dbReference type="InterPro" id="IPR016167">
    <property type="entry name" value="FAD-bd_PCMH_sub1"/>
</dbReference>
<keyword evidence="7" id="KW-1185">Reference proteome</keyword>
<dbReference type="PANTHER" id="PTHR11748">
    <property type="entry name" value="D-LACTATE DEHYDROGENASE"/>
    <property type="match status" value="1"/>
</dbReference>
<comment type="caution">
    <text evidence="6">The sequence shown here is derived from an EMBL/GenBank/DDBJ whole genome shotgun (WGS) entry which is preliminary data.</text>
</comment>